<evidence type="ECO:0000313" key="4">
    <source>
        <dbReference type="Ensembl" id="ENSHHUP00000067711.1"/>
    </source>
</evidence>
<comment type="caution">
    <text evidence="1">Lacks conserved residue(s) required for the propagation of feature annotation.</text>
</comment>
<feature type="binding site" evidence="1">
    <location>
        <position position="83"/>
    </location>
    <ligand>
        <name>Zn(2+)</name>
        <dbReference type="ChEBI" id="CHEBI:29105"/>
        <note>catalytic</note>
    </ligand>
</feature>
<feature type="binding site" evidence="1">
    <location>
        <position position="93"/>
    </location>
    <ligand>
        <name>Zn(2+)</name>
        <dbReference type="ChEBI" id="CHEBI:29105"/>
        <note>catalytic</note>
    </ligand>
</feature>
<dbReference type="PROSITE" id="PS51864">
    <property type="entry name" value="ASTACIN"/>
    <property type="match status" value="1"/>
</dbReference>
<keyword evidence="1 2" id="KW-0862">Zinc</keyword>
<evidence type="ECO:0000313" key="5">
    <source>
        <dbReference type="Proteomes" id="UP000314982"/>
    </source>
</evidence>
<dbReference type="GeneTree" id="ENSGT00950000183111"/>
<dbReference type="PANTHER" id="PTHR10127">
    <property type="entry name" value="DISCOIDIN, CUB, EGF, LAMININ , AND ZINC METALLOPROTEASE DOMAIN CONTAINING"/>
    <property type="match status" value="1"/>
</dbReference>
<feature type="binding site" evidence="1">
    <location>
        <position position="87"/>
    </location>
    <ligand>
        <name>Zn(2+)</name>
        <dbReference type="ChEBI" id="CHEBI:29105"/>
        <note>catalytic</note>
    </ligand>
</feature>
<dbReference type="Pfam" id="PF01400">
    <property type="entry name" value="Astacin"/>
    <property type="match status" value="1"/>
</dbReference>
<dbReference type="InterPro" id="IPR024079">
    <property type="entry name" value="MetalloPept_cat_dom_sf"/>
</dbReference>
<evidence type="ECO:0000256" key="1">
    <source>
        <dbReference type="PROSITE-ProRule" id="PRU01211"/>
    </source>
</evidence>
<dbReference type="GO" id="GO:0004222">
    <property type="term" value="F:metalloendopeptidase activity"/>
    <property type="evidence" value="ECO:0007669"/>
    <property type="project" value="UniProtKB-UniRule"/>
</dbReference>
<dbReference type="STRING" id="62062.ENSHHUP00000067711"/>
<keyword evidence="1 2" id="KW-0378">Hydrolase</keyword>
<dbReference type="PRINTS" id="PR00480">
    <property type="entry name" value="ASTACIN"/>
</dbReference>
<dbReference type="PANTHER" id="PTHR10127:SF903">
    <property type="entry name" value="MEPRIN A SUBUNIT"/>
    <property type="match status" value="1"/>
</dbReference>
<dbReference type="Ensembl" id="ENSHHUT00000069988.1">
    <property type="protein sequence ID" value="ENSHHUP00000067711.1"/>
    <property type="gene ID" value="ENSHHUG00000039909.1"/>
</dbReference>
<dbReference type="SMART" id="SM00235">
    <property type="entry name" value="ZnMc"/>
    <property type="match status" value="1"/>
</dbReference>
<name>A0A4W5PSI4_9TELE</name>
<dbReference type="SUPFAM" id="SSF55486">
    <property type="entry name" value="Metalloproteases ('zincins'), catalytic domain"/>
    <property type="match status" value="1"/>
</dbReference>
<keyword evidence="1 2" id="KW-0482">Metalloprotease</keyword>
<accession>A0A4W5PSI4</accession>
<keyword evidence="1 2" id="KW-0645">Protease</keyword>
<feature type="domain" description="Peptidase M12A" evidence="3">
    <location>
        <begin position="71"/>
        <end position="169"/>
    </location>
</feature>
<dbReference type="Gene3D" id="3.40.390.10">
    <property type="entry name" value="Collagenase (Catalytic Domain)"/>
    <property type="match status" value="1"/>
</dbReference>
<dbReference type="InterPro" id="IPR001506">
    <property type="entry name" value="Peptidase_M12A"/>
</dbReference>
<feature type="signal peptide" evidence="2">
    <location>
        <begin position="1"/>
        <end position="18"/>
    </location>
</feature>
<reference evidence="4" key="2">
    <citation type="submission" date="2025-08" db="UniProtKB">
        <authorList>
            <consortium name="Ensembl"/>
        </authorList>
    </citation>
    <scope>IDENTIFICATION</scope>
</reference>
<dbReference type="GO" id="GO:0008270">
    <property type="term" value="F:zinc ion binding"/>
    <property type="evidence" value="ECO:0007669"/>
    <property type="project" value="UniProtKB-UniRule"/>
</dbReference>
<feature type="active site" evidence="1">
    <location>
        <position position="84"/>
    </location>
</feature>
<keyword evidence="2" id="KW-0732">Signal</keyword>
<keyword evidence="5" id="KW-1185">Reference proteome</keyword>
<proteinExistence type="predicted"/>
<evidence type="ECO:0000259" key="3">
    <source>
        <dbReference type="PROSITE" id="PS51864"/>
    </source>
</evidence>
<dbReference type="EC" id="3.4.24.-" evidence="2"/>
<dbReference type="AlphaFoldDB" id="A0A4W5PSI4"/>
<evidence type="ECO:0000256" key="2">
    <source>
        <dbReference type="RuleBase" id="RU361183"/>
    </source>
</evidence>
<organism evidence="4 5">
    <name type="scientific">Hucho hucho</name>
    <name type="common">huchen</name>
    <dbReference type="NCBI Taxonomy" id="62062"/>
    <lineage>
        <taxon>Eukaryota</taxon>
        <taxon>Metazoa</taxon>
        <taxon>Chordata</taxon>
        <taxon>Craniata</taxon>
        <taxon>Vertebrata</taxon>
        <taxon>Euteleostomi</taxon>
        <taxon>Actinopterygii</taxon>
        <taxon>Neopterygii</taxon>
        <taxon>Teleostei</taxon>
        <taxon>Protacanthopterygii</taxon>
        <taxon>Salmoniformes</taxon>
        <taxon>Salmonidae</taxon>
        <taxon>Salmoninae</taxon>
        <taxon>Hucho</taxon>
    </lineage>
</organism>
<feature type="chain" id="PRO_5021492329" description="Metalloendopeptidase" evidence="2">
    <location>
        <begin position="19"/>
        <end position="199"/>
    </location>
</feature>
<keyword evidence="1 2" id="KW-0479">Metal-binding</keyword>
<protein>
    <recommendedName>
        <fullName evidence="2">Metalloendopeptidase</fullName>
        <ecNumber evidence="2">3.4.24.-</ecNumber>
    </recommendedName>
</protein>
<dbReference type="GO" id="GO:0006508">
    <property type="term" value="P:proteolysis"/>
    <property type="evidence" value="ECO:0007669"/>
    <property type="project" value="UniProtKB-KW"/>
</dbReference>
<dbReference type="InterPro" id="IPR006026">
    <property type="entry name" value="Peptidase_Metallo"/>
</dbReference>
<reference evidence="5" key="1">
    <citation type="submission" date="2018-06" db="EMBL/GenBank/DDBJ databases">
        <title>Genome assembly of Danube salmon.</title>
        <authorList>
            <person name="Macqueen D.J."/>
            <person name="Gundappa M.K."/>
        </authorList>
    </citation>
    <scope>NUCLEOTIDE SEQUENCE [LARGE SCALE GENOMIC DNA]</scope>
</reference>
<sequence>MYIHACLAVSLAVSQVLAGVSKGNFPNIYFLVTSSIPDHRCIIFILYHITDLSNVVTVFSICSDINAKRIILRNCDIIAIVEHELLHALGFWHEQSRYDRDEYVTINDTTTLGTPYDYYSVMHYSKDAFTNGNGSTIITKQPEFQDVIGQRLEMSSNDVLKLNRMYSCSKCWIALSECLLISLTLYNKSMVLYGSRYGI</sequence>
<reference evidence="4" key="3">
    <citation type="submission" date="2025-09" db="UniProtKB">
        <authorList>
            <consortium name="Ensembl"/>
        </authorList>
    </citation>
    <scope>IDENTIFICATION</scope>
</reference>
<dbReference type="Proteomes" id="UP000314982">
    <property type="component" value="Unassembled WGS sequence"/>
</dbReference>
<comment type="cofactor">
    <cofactor evidence="1 2">
        <name>Zn(2+)</name>
        <dbReference type="ChEBI" id="CHEBI:29105"/>
    </cofactor>
    <text evidence="1 2">Binds 1 zinc ion per subunit.</text>
</comment>